<evidence type="ECO:0000313" key="2">
    <source>
        <dbReference type="Proteomes" id="UP000607653"/>
    </source>
</evidence>
<keyword evidence="2" id="KW-1185">Reference proteome</keyword>
<sequence>MHKMDLPKKSRFYPERSAIHTKRARMTNLNSQTPIFQVHGEITEMDVNSSKDFSLNGD</sequence>
<dbReference type="EMBL" id="DUZY01000005">
    <property type="protein sequence ID" value="DAD41027.1"/>
    <property type="molecule type" value="Genomic_DNA"/>
</dbReference>
<name>A0A822Z845_NELNU</name>
<protein>
    <submittedName>
        <fullName evidence="1">Uncharacterized protein</fullName>
    </submittedName>
</protein>
<evidence type="ECO:0000313" key="1">
    <source>
        <dbReference type="EMBL" id="DAD41027.1"/>
    </source>
</evidence>
<organism evidence="1 2">
    <name type="scientific">Nelumbo nucifera</name>
    <name type="common">Sacred lotus</name>
    <dbReference type="NCBI Taxonomy" id="4432"/>
    <lineage>
        <taxon>Eukaryota</taxon>
        <taxon>Viridiplantae</taxon>
        <taxon>Streptophyta</taxon>
        <taxon>Embryophyta</taxon>
        <taxon>Tracheophyta</taxon>
        <taxon>Spermatophyta</taxon>
        <taxon>Magnoliopsida</taxon>
        <taxon>Proteales</taxon>
        <taxon>Nelumbonaceae</taxon>
        <taxon>Nelumbo</taxon>
    </lineage>
</organism>
<accession>A0A822Z845</accession>
<proteinExistence type="predicted"/>
<reference evidence="1 2" key="1">
    <citation type="journal article" date="2020" name="Mol. Biol. Evol.">
        <title>Distinct Expression and Methylation Patterns for Genes with Different Fates following a Single Whole-Genome Duplication in Flowering Plants.</title>
        <authorList>
            <person name="Shi T."/>
            <person name="Rahmani R.S."/>
            <person name="Gugger P.F."/>
            <person name="Wang M."/>
            <person name="Li H."/>
            <person name="Zhang Y."/>
            <person name="Li Z."/>
            <person name="Wang Q."/>
            <person name="Van de Peer Y."/>
            <person name="Marchal K."/>
            <person name="Chen J."/>
        </authorList>
    </citation>
    <scope>NUCLEOTIDE SEQUENCE [LARGE SCALE GENOMIC DNA]</scope>
    <source>
        <tissue evidence="1">Leaf</tissue>
    </source>
</reference>
<gene>
    <name evidence="1" type="ORF">HUJ06_015350</name>
</gene>
<comment type="caution">
    <text evidence="1">The sequence shown here is derived from an EMBL/GenBank/DDBJ whole genome shotgun (WGS) entry which is preliminary data.</text>
</comment>
<dbReference type="AlphaFoldDB" id="A0A822Z845"/>
<dbReference type="Proteomes" id="UP000607653">
    <property type="component" value="Unassembled WGS sequence"/>
</dbReference>